<proteinExistence type="predicted"/>
<evidence type="ECO:0000313" key="3">
    <source>
        <dbReference type="Proteomes" id="UP000494216"/>
    </source>
</evidence>
<dbReference type="EMBL" id="CADCXN010000108">
    <property type="protein sequence ID" value="CAA9892614.1"/>
    <property type="molecule type" value="Genomic_DNA"/>
</dbReference>
<accession>A0A8S0X3C0</accession>
<keyword evidence="3" id="KW-1185">Reference proteome</keyword>
<keyword evidence="1" id="KW-1133">Transmembrane helix</keyword>
<organism evidence="2 3">
    <name type="scientific">Candidatus Methylobacter favarea</name>
    <dbReference type="NCBI Taxonomy" id="2707345"/>
    <lineage>
        <taxon>Bacteria</taxon>
        <taxon>Pseudomonadati</taxon>
        <taxon>Pseudomonadota</taxon>
        <taxon>Gammaproteobacteria</taxon>
        <taxon>Methylococcales</taxon>
        <taxon>Methylococcaceae</taxon>
        <taxon>Methylobacter</taxon>
    </lineage>
</organism>
<dbReference type="RefSeq" id="WP_174627365.1">
    <property type="nucleotide sequence ID" value="NZ_CADCXN010000108.1"/>
</dbReference>
<feature type="transmembrane region" description="Helical" evidence="1">
    <location>
        <begin position="44"/>
        <end position="61"/>
    </location>
</feature>
<evidence type="ECO:0000313" key="2">
    <source>
        <dbReference type="EMBL" id="CAA9892614.1"/>
    </source>
</evidence>
<comment type="caution">
    <text evidence="2">The sequence shown here is derived from an EMBL/GenBank/DDBJ whole genome shotgun (WGS) entry which is preliminary data.</text>
</comment>
<reference evidence="2 3" key="1">
    <citation type="submission" date="2020-02" db="EMBL/GenBank/DDBJ databases">
        <authorList>
            <person name="Hogendoorn C."/>
        </authorList>
    </citation>
    <scope>NUCLEOTIDE SEQUENCE [LARGE SCALE GENOMIC DNA]</scope>
    <source>
        <strain evidence="2">METHB21</strain>
    </source>
</reference>
<name>A0A8S0X3C0_9GAMM</name>
<gene>
    <name evidence="2" type="ORF">METHB2_750018</name>
</gene>
<keyword evidence="1" id="KW-0472">Membrane</keyword>
<dbReference type="AlphaFoldDB" id="A0A8S0X3C0"/>
<keyword evidence="1" id="KW-0812">Transmembrane</keyword>
<evidence type="ECO:0000256" key="1">
    <source>
        <dbReference type="SAM" id="Phobius"/>
    </source>
</evidence>
<protein>
    <submittedName>
        <fullName evidence="2">Uncharacterized protein</fullName>
    </submittedName>
</protein>
<sequence>METFSTWESLLLGAVVLLVIFWMGPGIKASLEQSRNAKPDWPGVLVPIGLVVLFVIFLIAMV</sequence>
<dbReference type="Proteomes" id="UP000494216">
    <property type="component" value="Unassembled WGS sequence"/>
</dbReference>
<feature type="transmembrane region" description="Helical" evidence="1">
    <location>
        <begin position="7"/>
        <end position="24"/>
    </location>
</feature>